<gene>
    <name evidence="1" type="ORF">S06H3_66661</name>
</gene>
<organism evidence="1">
    <name type="scientific">marine sediment metagenome</name>
    <dbReference type="NCBI Taxonomy" id="412755"/>
    <lineage>
        <taxon>unclassified sequences</taxon>
        <taxon>metagenomes</taxon>
        <taxon>ecological metagenomes</taxon>
    </lineage>
</organism>
<sequence length="51" mass="5904">RLVSLSPSTVIVLREHHEAEDKLRESLWIPPLTDDDLVFCHYDGKPYLPDS</sequence>
<reference evidence="1" key="1">
    <citation type="journal article" date="2014" name="Front. Microbiol.">
        <title>High frequency of phylogenetically diverse reductive dehalogenase-homologous genes in deep subseafloor sedimentary metagenomes.</title>
        <authorList>
            <person name="Kawai M."/>
            <person name="Futagami T."/>
            <person name="Toyoda A."/>
            <person name="Takaki Y."/>
            <person name="Nishi S."/>
            <person name="Hori S."/>
            <person name="Arai W."/>
            <person name="Tsubouchi T."/>
            <person name="Morono Y."/>
            <person name="Uchiyama I."/>
            <person name="Ito T."/>
            <person name="Fujiyama A."/>
            <person name="Inagaki F."/>
            <person name="Takami H."/>
        </authorList>
    </citation>
    <scope>NUCLEOTIDE SEQUENCE</scope>
    <source>
        <strain evidence="1">Expedition CK06-06</strain>
    </source>
</reference>
<dbReference type="AlphaFoldDB" id="X1S3W0"/>
<accession>X1S3W0</accession>
<comment type="caution">
    <text evidence="1">The sequence shown here is derived from an EMBL/GenBank/DDBJ whole genome shotgun (WGS) entry which is preliminary data.</text>
</comment>
<name>X1S3W0_9ZZZZ</name>
<feature type="non-terminal residue" evidence="1">
    <location>
        <position position="51"/>
    </location>
</feature>
<protein>
    <submittedName>
        <fullName evidence="1">Uncharacterized protein</fullName>
    </submittedName>
</protein>
<evidence type="ECO:0000313" key="1">
    <source>
        <dbReference type="EMBL" id="GAI70120.1"/>
    </source>
</evidence>
<feature type="non-terminal residue" evidence="1">
    <location>
        <position position="1"/>
    </location>
</feature>
<dbReference type="EMBL" id="BARV01045566">
    <property type="protein sequence ID" value="GAI70120.1"/>
    <property type="molecule type" value="Genomic_DNA"/>
</dbReference>
<proteinExistence type="predicted"/>